<feature type="region of interest" description="Disordered" evidence="12">
    <location>
        <begin position="298"/>
        <end position="320"/>
    </location>
</feature>
<evidence type="ECO:0000256" key="9">
    <source>
        <dbReference type="ARBA" id="ARBA00046271"/>
    </source>
</evidence>
<dbReference type="PANTHER" id="PTHR23058">
    <property type="entry name" value="PEROXISOMAL MEMBRANE PROTEIN PEX14"/>
    <property type="match status" value="1"/>
</dbReference>
<keyword evidence="6 10" id="KW-0576">Peroxisome</keyword>
<dbReference type="RefSeq" id="XP_445909.1">
    <property type="nucleotide sequence ID" value="XM_445909.1"/>
</dbReference>
<dbReference type="GO" id="GO:0016560">
    <property type="term" value="P:protein import into peroxisome matrix, docking"/>
    <property type="evidence" value="ECO:0000266"/>
    <property type="project" value="CGD"/>
</dbReference>
<dbReference type="InterPro" id="IPR036388">
    <property type="entry name" value="WH-like_DNA-bd_sf"/>
</dbReference>
<dbReference type="CGD" id="CAL0129020">
    <property type="gene designation" value="PEX14"/>
</dbReference>
<evidence type="ECO:0000256" key="1">
    <source>
        <dbReference type="ARBA" id="ARBA00005443"/>
    </source>
</evidence>
<dbReference type="VEuPathDB" id="FungiDB:CAGL0E05082g"/>
<evidence type="ECO:0000256" key="12">
    <source>
        <dbReference type="SAM" id="MobiDB-lite"/>
    </source>
</evidence>
<dbReference type="Gene3D" id="1.10.10.10">
    <property type="entry name" value="Winged helix-like DNA-binding domain superfamily/Winged helix DNA-binding domain"/>
    <property type="match status" value="1"/>
</dbReference>
<feature type="region of interest" description="Disordered" evidence="12">
    <location>
        <begin position="356"/>
        <end position="380"/>
    </location>
</feature>
<dbReference type="GO" id="GO:1990429">
    <property type="term" value="C:peroxisomal importomer complex"/>
    <property type="evidence" value="ECO:0007669"/>
    <property type="project" value="EnsemblFungi"/>
</dbReference>
<dbReference type="GeneID" id="2887380"/>
<evidence type="ECO:0000313" key="15">
    <source>
        <dbReference type="EMBL" id="CAG58828.1"/>
    </source>
</evidence>
<dbReference type="PANTHER" id="PTHR23058:SF0">
    <property type="entry name" value="PEROXISOMAL MEMBRANE PROTEIN PEX14"/>
    <property type="match status" value="1"/>
</dbReference>
<dbReference type="GO" id="GO:0005778">
    <property type="term" value="C:peroxisomal membrane"/>
    <property type="evidence" value="ECO:0000266"/>
    <property type="project" value="CGD"/>
</dbReference>
<feature type="compositionally biased region" description="Low complexity" evidence="12">
    <location>
        <begin position="262"/>
        <end position="273"/>
    </location>
</feature>
<evidence type="ECO:0000256" key="3">
    <source>
        <dbReference type="ARBA" id="ARBA00022927"/>
    </source>
</evidence>
<keyword evidence="3 10" id="KW-0653">Protein transport</keyword>
<evidence type="ECO:0000256" key="4">
    <source>
        <dbReference type="ARBA" id="ARBA00023010"/>
    </source>
</evidence>
<feature type="compositionally biased region" description="Polar residues" evidence="12">
    <location>
        <begin position="368"/>
        <end position="380"/>
    </location>
</feature>
<evidence type="ECO:0000259" key="13">
    <source>
        <dbReference type="Pfam" id="PF04695"/>
    </source>
</evidence>
<evidence type="ECO:0000256" key="7">
    <source>
        <dbReference type="ARBA" id="ARBA00029502"/>
    </source>
</evidence>
<sequence length="380" mass="42590">MPVTSERKELFDSAVSFLQDSAIKDAPLDKKVEFLKSKGLGDEEVELALQEAGRRFRDAGNAASDEETATQGNLGHSLNTTTRRRQEYMYEAIPPPLPQRDWKDYFVMATMTAGLFYGVYEVTKRYVVPNLLPESTSKLEQDKEDIKKEFEKVDQILSAIQDEQADFKEKEQEKLNELDEVISDLKMALRETTNTKEKMEDDFRLLKLEITTLQNSIDKFMSDNSNVKELETLSREVMSLKNLITVAKTNKDIQNGTGGSNLSGMPGKSLSPGGLPGADSIPSAADILARMNISGVAGKSAVQDHDPNESGTEPQWKKVKDNMVDSSEFIPEWQRAKTPNDQAKLDIPEWQKAALKSDDKLDIPDWQNIKSSSQNTSEDN</sequence>
<dbReference type="FunFam" id="1.10.10.10:FF:000547">
    <property type="entry name" value="Peroxisomal membrane protein PEX14"/>
    <property type="match status" value="1"/>
</dbReference>
<feature type="coiled-coil region" evidence="11">
    <location>
        <begin position="143"/>
        <end position="250"/>
    </location>
</feature>
<evidence type="ECO:0000256" key="5">
    <source>
        <dbReference type="ARBA" id="ARBA00023136"/>
    </source>
</evidence>
<gene>
    <name evidence="14" type="primary">PEX14</name>
    <name evidence="14 15" type="ordered locus">CAGL0E05082g</name>
</gene>
<keyword evidence="16" id="KW-1185">Reference proteome</keyword>
<evidence type="ECO:0000256" key="6">
    <source>
        <dbReference type="ARBA" id="ARBA00023140"/>
    </source>
</evidence>
<dbReference type="InParanoid" id="Q6FV35"/>
<keyword evidence="2 10" id="KW-0813">Transport</keyword>
<accession>Q6FV35</accession>
<dbReference type="InterPro" id="IPR006785">
    <property type="entry name" value="Pex14_N"/>
</dbReference>
<keyword evidence="5 10" id="KW-0472">Membrane</keyword>
<dbReference type="KEGG" id="cgr:2887380"/>
<dbReference type="EMBL" id="CR380951">
    <property type="protein sequence ID" value="CAG58828.1"/>
    <property type="molecule type" value="Genomic_DNA"/>
</dbReference>
<feature type="region of interest" description="Disordered" evidence="12">
    <location>
        <begin position="57"/>
        <end position="77"/>
    </location>
</feature>
<dbReference type="Pfam" id="PF04695">
    <property type="entry name" value="Pex14_N"/>
    <property type="match status" value="1"/>
</dbReference>
<proteinExistence type="inferred from homology"/>
<dbReference type="eggNOG" id="KOG2629">
    <property type="taxonomic scope" value="Eukaryota"/>
</dbReference>
<keyword evidence="4" id="KW-0811">Translocation</keyword>
<dbReference type="FunCoup" id="Q6FV35">
    <property type="interactions" value="89"/>
</dbReference>
<reference evidence="15 16" key="1">
    <citation type="journal article" date="2004" name="Nature">
        <title>Genome evolution in yeasts.</title>
        <authorList>
            <consortium name="Genolevures"/>
            <person name="Dujon B."/>
            <person name="Sherman D."/>
            <person name="Fischer G."/>
            <person name="Durrens P."/>
            <person name="Casaregola S."/>
            <person name="Lafontaine I."/>
            <person name="de Montigny J."/>
            <person name="Marck C."/>
            <person name="Neuveglise C."/>
            <person name="Talla E."/>
            <person name="Goffard N."/>
            <person name="Frangeul L."/>
            <person name="Aigle M."/>
            <person name="Anthouard V."/>
            <person name="Babour A."/>
            <person name="Barbe V."/>
            <person name="Barnay S."/>
            <person name="Blanchin S."/>
            <person name="Beckerich J.M."/>
            <person name="Beyne E."/>
            <person name="Bleykasten C."/>
            <person name="Boisrame A."/>
            <person name="Boyer J."/>
            <person name="Cattolico L."/>
            <person name="Confanioleri F."/>
            <person name="de Daruvar A."/>
            <person name="Despons L."/>
            <person name="Fabre E."/>
            <person name="Fairhead C."/>
            <person name="Ferry-Dumazet H."/>
            <person name="Groppi A."/>
            <person name="Hantraye F."/>
            <person name="Hennequin C."/>
            <person name="Jauniaux N."/>
            <person name="Joyet P."/>
            <person name="Kachouri R."/>
            <person name="Kerrest A."/>
            <person name="Koszul R."/>
            <person name="Lemaire M."/>
            <person name="Lesur I."/>
            <person name="Ma L."/>
            <person name="Muller H."/>
            <person name="Nicaud J.M."/>
            <person name="Nikolski M."/>
            <person name="Oztas S."/>
            <person name="Ozier-Kalogeropoulos O."/>
            <person name="Pellenz S."/>
            <person name="Potier S."/>
            <person name="Richard G.F."/>
            <person name="Straub M.L."/>
            <person name="Suleau A."/>
            <person name="Swennene D."/>
            <person name="Tekaia F."/>
            <person name="Wesolowski-Louvel M."/>
            <person name="Westhof E."/>
            <person name="Wirth B."/>
            <person name="Zeniou-Meyer M."/>
            <person name="Zivanovic I."/>
            <person name="Bolotin-Fukuhara M."/>
            <person name="Thierry A."/>
            <person name="Bouchier C."/>
            <person name="Caudron B."/>
            <person name="Scarpelli C."/>
            <person name="Gaillardin C."/>
            <person name="Weissenbach J."/>
            <person name="Wincker P."/>
            <person name="Souciet J.L."/>
        </authorList>
    </citation>
    <scope>NUCLEOTIDE SEQUENCE [LARGE SCALE GENOMIC DNA]</scope>
    <source>
        <strain evidence="16">ATCC 2001 / BCRC 20586 / JCM 3761 / NBRC 0622 / NRRL Y-65 / CBS 138</strain>
    </source>
</reference>
<evidence type="ECO:0000256" key="2">
    <source>
        <dbReference type="ARBA" id="ARBA00022448"/>
    </source>
</evidence>
<organism evidence="15 16">
    <name type="scientific">Candida glabrata (strain ATCC 2001 / BCRC 20586 / JCM 3761 / NBRC 0622 / NRRL Y-65 / CBS 138)</name>
    <name type="common">Yeast</name>
    <name type="synonym">Nakaseomyces glabratus</name>
    <dbReference type="NCBI Taxonomy" id="284593"/>
    <lineage>
        <taxon>Eukaryota</taxon>
        <taxon>Fungi</taxon>
        <taxon>Dikarya</taxon>
        <taxon>Ascomycota</taxon>
        <taxon>Saccharomycotina</taxon>
        <taxon>Saccharomycetes</taxon>
        <taxon>Saccharomycetales</taxon>
        <taxon>Saccharomycetaceae</taxon>
        <taxon>Nakaseomyces</taxon>
    </lineage>
</organism>
<dbReference type="STRING" id="284593.Q6FV35"/>
<dbReference type="HOGENOM" id="CLU_045718_0_1_1"/>
<dbReference type="GO" id="GO:0008320">
    <property type="term" value="F:protein transmembrane transporter activity"/>
    <property type="evidence" value="ECO:0007669"/>
    <property type="project" value="EnsemblFungi"/>
</dbReference>
<evidence type="ECO:0000256" key="11">
    <source>
        <dbReference type="SAM" id="Coils"/>
    </source>
</evidence>
<comment type="similarity">
    <text evidence="1 10">Belongs to the peroxin-14 family.</text>
</comment>
<dbReference type="Proteomes" id="UP000002428">
    <property type="component" value="Chromosome E"/>
</dbReference>
<protein>
    <recommendedName>
        <fullName evidence="7 10">Peroxisomal membrane protein PEX14</fullName>
    </recommendedName>
    <alternativeName>
        <fullName evidence="8 10">Peroxin-14</fullName>
    </alternativeName>
</protein>
<dbReference type="OMA" id="YGAYEVT"/>
<evidence type="ECO:0000256" key="8">
    <source>
        <dbReference type="ARBA" id="ARBA00029691"/>
    </source>
</evidence>
<evidence type="ECO:0000313" key="16">
    <source>
        <dbReference type="Proteomes" id="UP000002428"/>
    </source>
</evidence>
<dbReference type="GO" id="GO:0005102">
    <property type="term" value="F:signaling receptor binding"/>
    <property type="evidence" value="ECO:0007669"/>
    <property type="project" value="TreeGrafter"/>
</dbReference>
<evidence type="ECO:0000313" key="14">
    <source>
        <dbReference type="CGD" id="CAL0129020"/>
    </source>
</evidence>
<dbReference type="InterPro" id="IPR025655">
    <property type="entry name" value="PEX14"/>
</dbReference>
<evidence type="ECO:0000256" key="10">
    <source>
        <dbReference type="RuleBase" id="RU367032"/>
    </source>
</evidence>
<comment type="function">
    <text evidence="10">Component of the PEX13-PEX14 docking complex, a translocon channel that specifically mediates the import of peroxisomal cargo proteins bound to PEX5 receptor. The PEX13-PEX14 docking complex forms a large import pore which can be opened to a diameter of about 9 nm. Mechanistically, PEX5 receptor along with cargo proteins associates with the PEX14 subunit of the PEX13-PEX14 docking complex in the cytosol, leading to the insertion of the receptor into the organelle membrane with the concomitant translocation of the cargo into the peroxisome matrix.</text>
</comment>
<feature type="domain" description="Peroxisome membrane anchor protein Pex14p N-terminal" evidence="13">
    <location>
        <begin position="6"/>
        <end position="51"/>
    </location>
</feature>
<dbReference type="GO" id="GO:0030674">
    <property type="term" value="F:protein-macromolecule adaptor activity"/>
    <property type="evidence" value="ECO:0007669"/>
    <property type="project" value="EnsemblFungi"/>
</dbReference>
<name>Q6FV35_CANGA</name>
<dbReference type="AlphaFoldDB" id="Q6FV35"/>
<comment type="subcellular location">
    <subcellularLocation>
        <location evidence="9 10">Peroxisome membrane</location>
    </subcellularLocation>
</comment>
<keyword evidence="11" id="KW-0175">Coiled coil</keyword>
<feature type="region of interest" description="Disordered" evidence="12">
    <location>
        <begin position="255"/>
        <end position="274"/>
    </location>
</feature>